<evidence type="ECO:0000313" key="3">
    <source>
        <dbReference type="Proteomes" id="UP000018851"/>
    </source>
</evidence>
<dbReference type="AlphaFoldDB" id="W0A7Y9"/>
<proteinExistence type="predicted"/>
<dbReference type="RefSeq" id="WP_245648721.1">
    <property type="nucleotide sequence ID" value="NZ_CP006644.1"/>
</dbReference>
<feature type="domain" description="AB hydrolase-1" evidence="1">
    <location>
        <begin position="33"/>
        <end position="261"/>
    </location>
</feature>
<dbReference type="eggNOG" id="COG3243">
    <property type="taxonomic scope" value="Bacteria"/>
</dbReference>
<dbReference type="InterPro" id="IPR029058">
    <property type="entry name" value="AB_hydrolase_fold"/>
</dbReference>
<dbReference type="PANTHER" id="PTHR36837:SF4">
    <property type="entry name" value="BLR0908 PROTEIN"/>
    <property type="match status" value="1"/>
</dbReference>
<organism evidence="2 3">
    <name type="scientific">Sphingomonas sanxanigenens DSM 19645 = NX02</name>
    <dbReference type="NCBI Taxonomy" id="1123269"/>
    <lineage>
        <taxon>Bacteria</taxon>
        <taxon>Pseudomonadati</taxon>
        <taxon>Pseudomonadota</taxon>
        <taxon>Alphaproteobacteria</taxon>
        <taxon>Sphingomonadales</taxon>
        <taxon>Sphingomonadaceae</taxon>
        <taxon>Sphingomonas</taxon>
    </lineage>
</organism>
<dbReference type="InterPro" id="IPR000073">
    <property type="entry name" value="AB_hydrolase_1"/>
</dbReference>
<sequence>MLDYGGSGPPVVFIPSLINPAHILDIAPHNSMLRWLSAHGIRPLLVDWGTPTPAESGRDIAGHVEDLLVPLIAALGERPALVGYCLGGTMAVAAATMLRPRGLALIAAPWRFAGFPERSREEMSALWSDVHDAADAMGLLPIEVLQAAFWRLDPDRVMQKFAGFAELDPASDAARAFVTLEDWANAGAPLTWAAGRDLFDDLIYADLPGRGRWRVGGAFVDPSGIDAPILDIVSTCDRIVPAATALGRGTTRLLNTGHVGMVVGRRAREQLWHPLLQWLSQLPASC</sequence>
<dbReference type="Pfam" id="PF12697">
    <property type="entry name" value="Abhydrolase_6"/>
    <property type="match status" value="1"/>
</dbReference>
<accession>W0A7Y9</accession>
<keyword evidence="3" id="KW-1185">Reference proteome</keyword>
<dbReference type="EMBL" id="CP006644">
    <property type="protein sequence ID" value="AHE51780.1"/>
    <property type="molecule type" value="Genomic_DNA"/>
</dbReference>
<reference evidence="2 3" key="1">
    <citation type="submission" date="2013-07" db="EMBL/GenBank/DDBJ databases">
        <title>Completed genome of Sphingomonas sanxanigenens NX02.</title>
        <authorList>
            <person name="Ma T."/>
            <person name="Huang H."/>
            <person name="Wu M."/>
            <person name="Li X."/>
            <person name="Li G."/>
        </authorList>
    </citation>
    <scope>NUCLEOTIDE SEQUENCE [LARGE SCALE GENOMIC DNA]</scope>
    <source>
        <strain evidence="2 3">NX02</strain>
    </source>
</reference>
<dbReference type="KEGG" id="ssan:NX02_00055"/>
<dbReference type="Gene3D" id="3.40.50.1820">
    <property type="entry name" value="alpha/beta hydrolase"/>
    <property type="match status" value="1"/>
</dbReference>
<dbReference type="PATRIC" id="fig|1123269.5.peg.11"/>
<dbReference type="HOGENOM" id="CLU_035017_0_1_5"/>
<evidence type="ECO:0000259" key="1">
    <source>
        <dbReference type="Pfam" id="PF12697"/>
    </source>
</evidence>
<dbReference type="Proteomes" id="UP000018851">
    <property type="component" value="Chromosome"/>
</dbReference>
<name>W0A7Y9_9SPHN</name>
<dbReference type="InterPro" id="IPR051321">
    <property type="entry name" value="PHA/PHB_synthase"/>
</dbReference>
<gene>
    <name evidence="2" type="ORF">NX02_00055</name>
</gene>
<dbReference type="SUPFAM" id="SSF53474">
    <property type="entry name" value="alpha/beta-Hydrolases"/>
    <property type="match status" value="1"/>
</dbReference>
<dbReference type="PANTHER" id="PTHR36837">
    <property type="entry name" value="POLY(3-HYDROXYALKANOATE) POLYMERASE SUBUNIT PHAC"/>
    <property type="match status" value="1"/>
</dbReference>
<dbReference type="STRING" id="1123269.NX02_00055"/>
<evidence type="ECO:0000313" key="2">
    <source>
        <dbReference type="EMBL" id="AHE51780.1"/>
    </source>
</evidence>
<protein>
    <recommendedName>
        <fullName evidence="1">AB hydrolase-1 domain-containing protein</fullName>
    </recommendedName>
</protein>